<evidence type="ECO:0000256" key="1">
    <source>
        <dbReference type="SAM" id="MobiDB-lite"/>
    </source>
</evidence>
<dbReference type="Proteomes" id="UP000295023">
    <property type="component" value="Unassembled WGS sequence"/>
</dbReference>
<organism evidence="3 4">
    <name type="scientific">Roseicella aquatilis</name>
    <dbReference type="NCBI Taxonomy" id="2527868"/>
    <lineage>
        <taxon>Bacteria</taxon>
        <taxon>Pseudomonadati</taxon>
        <taxon>Pseudomonadota</taxon>
        <taxon>Alphaproteobacteria</taxon>
        <taxon>Acetobacterales</taxon>
        <taxon>Roseomonadaceae</taxon>
        <taxon>Roseicella</taxon>
    </lineage>
</organism>
<reference evidence="3 4" key="1">
    <citation type="submission" date="2019-03" db="EMBL/GenBank/DDBJ databases">
        <title>Paracraurococcus aquatilis NE82 genome sequence.</title>
        <authorList>
            <person name="Zhao Y."/>
            <person name="Du Z."/>
        </authorList>
    </citation>
    <scope>NUCLEOTIDE SEQUENCE [LARGE SCALE GENOMIC DNA]</scope>
    <source>
        <strain evidence="3 4">NE82</strain>
    </source>
</reference>
<accession>A0A4R4DKC7</accession>
<evidence type="ECO:0000313" key="4">
    <source>
        <dbReference type="Proteomes" id="UP000295023"/>
    </source>
</evidence>
<proteinExistence type="predicted"/>
<name>A0A4R4DKC7_9PROT</name>
<dbReference type="AlphaFoldDB" id="A0A4R4DKC7"/>
<evidence type="ECO:0000256" key="2">
    <source>
        <dbReference type="SAM" id="SignalP"/>
    </source>
</evidence>
<protein>
    <submittedName>
        <fullName evidence="3">Uncharacterized protein</fullName>
    </submittedName>
</protein>
<evidence type="ECO:0000313" key="3">
    <source>
        <dbReference type="EMBL" id="TCZ61250.1"/>
    </source>
</evidence>
<feature type="signal peptide" evidence="2">
    <location>
        <begin position="1"/>
        <end position="20"/>
    </location>
</feature>
<sequence>MQPMVSGVLLTLAWVGAALAQPASPPSIPLDNREPRPGVVQERERAAGVAPSAPENRAEARTVDQLYRELTGRDPNAPASSPNPPLPQGAQGQAGIPAR</sequence>
<keyword evidence="2" id="KW-0732">Signal</keyword>
<dbReference type="RefSeq" id="WP_132289021.1">
    <property type="nucleotide sequence ID" value="NZ_SKBM01000010.1"/>
</dbReference>
<gene>
    <name evidence="3" type="ORF">EXY23_11915</name>
</gene>
<dbReference type="OrthoDB" id="10000583at2"/>
<feature type="compositionally biased region" description="Basic and acidic residues" evidence="1">
    <location>
        <begin position="31"/>
        <end position="46"/>
    </location>
</feature>
<feature type="region of interest" description="Disordered" evidence="1">
    <location>
        <begin position="22"/>
        <end position="99"/>
    </location>
</feature>
<comment type="caution">
    <text evidence="3">The sequence shown here is derived from an EMBL/GenBank/DDBJ whole genome shotgun (WGS) entry which is preliminary data.</text>
</comment>
<feature type="compositionally biased region" description="Basic and acidic residues" evidence="1">
    <location>
        <begin position="56"/>
        <end position="72"/>
    </location>
</feature>
<dbReference type="EMBL" id="SKBM01000010">
    <property type="protein sequence ID" value="TCZ61250.1"/>
    <property type="molecule type" value="Genomic_DNA"/>
</dbReference>
<keyword evidence="4" id="KW-1185">Reference proteome</keyword>
<feature type="chain" id="PRO_5020971698" evidence="2">
    <location>
        <begin position="21"/>
        <end position="99"/>
    </location>
</feature>